<keyword evidence="3" id="KW-0275">Fatty acid biosynthesis</keyword>
<dbReference type="PANTHER" id="PTHR45266">
    <property type="entry name" value="OXALOACETATE DECARBOXYLASE ALPHA CHAIN"/>
    <property type="match status" value="1"/>
</dbReference>
<feature type="region of interest" description="Disordered" evidence="4">
    <location>
        <begin position="41"/>
        <end position="92"/>
    </location>
</feature>
<evidence type="ECO:0000256" key="2">
    <source>
        <dbReference type="ARBA" id="ARBA00023267"/>
    </source>
</evidence>
<comment type="caution">
    <text evidence="6">The sequence shown here is derived from an EMBL/GenBank/DDBJ whole genome shotgun (WGS) entry which is preliminary data.</text>
</comment>
<reference evidence="6" key="1">
    <citation type="submission" date="2021-10" db="EMBL/GenBank/DDBJ databases">
        <title>Anaerobic single-cell dispensing facilitates the cultivation of human gut bacteria.</title>
        <authorList>
            <person name="Afrizal A."/>
        </authorList>
    </citation>
    <scope>NUCLEOTIDE SEQUENCE</scope>
    <source>
        <strain evidence="6">CLA-AA-H215</strain>
    </source>
</reference>
<comment type="pathway">
    <text evidence="3">Lipid metabolism; fatty acid biosynthesis.</text>
</comment>
<dbReference type="InterPro" id="IPR000089">
    <property type="entry name" value="Biotin_lipoyl"/>
</dbReference>
<protein>
    <recommendedName>
        <fullName evidence="1 3">Biotin carboxyl carrier protein of acetyl-CoA carboxylase</fullName>
    </recommendedName>
</protein>
<keyword evidence="7" id="KW-1185">Reference proteome</keyword>
<dbReference type="GO" id="GO:0003989">
    <property type="term" value="F:acetyl-CoA carboxylase activity"/>
    <property type="evidence" value="ECO:0007669"/>
    <property type="project" value="InterPro"/>
</dbReference>
<dbReference type="GO" id="GO:0006633">
    <property type="term" value="P:fatty acid biosynthetic process"/>
    <property type="evidence" value="ECO:0007669"/>
    <property type="project" value="UniProtKB-KW"/>
</dbReference>
<dbReference type="SUPFAM" id="SSF51230">
    <property type="entry name" value="Single hybrid motif"/>
    <property type="match status" value="1"/>
</dbReference>
<evidence type="ECO:0000313" key="7">
    <source>
        <dbReference type="Proteomes" id="UP001198182"/>
    </source>
</evidence>
<sequence length="161" mass="17905">MEMSKILQLIDAVNDSELTELSLEEGGEKLTLKRAGEPLGEVSYKNTSGRRRPTVQRGEEHFRMEEENEKLSGKDMDAPGEKTEGECITSPMVGTFYSSPSEEDAPYVKVGDCVKKGQVLGIIETMKLMNEITSDRDGVIAEVLVENEQVVEYGQGLFRIQ</sequence>
<dbReference type="Pfam" id="PF00364">
    <property type="entry name" value="Biotin_lipoyl"/>
    <property type="match status" value="1"/>
</dbReference>
<dbReference type="Gene3D" id="2.40.50.100">
    <property type="match status" value="1"/>
</dbReference>
<comment type="function">
    <text evidence="3">This protein is a component of the acetyl coenzyme A carboxylase complex; first, biotin carboxylase catalyzes the carboxylation of the carrier protein and then the transcarboxylase transfers the carboxyl group to form malonyl-CoA.</text>
</comment>
<keyword evidence="3" id="KW-0276">Fatty acid metabolism</keyword>
<gene>
    <name evidence="6" type="primary">accB</name>
    <name evidence="6" type="ORF">LKD81_10920</name>
</gene>
<keyword evidence="6" id="KW-0436">Ligase</keyword>
<dbReference type="InterPro" id="IPR001249">
    <property type="entry name" value="AcCoA_biotinCC"/>
</dbReference>
<dbReference type="AlphaFoldDB" id="A0AAE3JFI7"/>
<dbReference type="InterPro" id="IPR050709">
    <property type="entry name" value="Biotin_Carboxyl_Carrier/Decarb"/>
</dbReference>
<feature type="compositionally biased region" description="Basic and acidic residues" evidence="4">
    <location>
        <begin position="57"/>
        <end position="85"/>
    </location>
</feature>
<organism evidence="6 7">
    <name type="scientific">Hominifimenecus microfluidus</name>
    <dbReference type="NCBI Taxonomy" id="2885348"/>
    <lineage>
        <taxon>Bacteria</taxon>
        <taxon>Bacillati</taxon>
        <taxon>Bacillota</taxon>
        <taxon>Clostridia</taxon>
        <taxon>Lachnospirales</taxon>
        <taxon>Lachnospiraceae</taxon>
        <taxon>Hominifimenecus</taxon>
    </lineage>
</organism>
<keyword evidence="2 3" id="KW-0092">Biotin</keyword>
<keyword evidence="3" id="KW-0443">Lipid metabolism</keyword>
<dbReference type="RefSeq" id="WP_308454023.1">
    <property type="nucleotide sequence ID" value="NZ_JAJEQR010000031.1"/>
</dbReference>
<dbReference type="PANTHER" id="PTHR45266:SF3">
    <property type="entry name" value="OXALOACETATE DECARBOXYLASE ALPHA CHAIN"/>
    <property type="match status" value="1"/>
</dbReference>
<name>A0AAE3JFI7_9FIRM</name>
<evidence type="ECO:0000313" key="6">
    <source>
        <dbReference type="EMBL" id="MCC2231505.1"/>
    </source>
</evidence>
<accession>A0AAE3JFI7</accession>
<dbReference type="Proteomes" id="UP001198182">
    <property type="component" value="Unassembled WGS sequence"/>
</dbReference>
<dbReference type="EMBL" id="JAJEQR010000031">
    <property type="protein sequence ID" value="MCC2231505.1"/>
    <property type="molecule type" value="Genomic_DNA"/>
</dbReference>
<dbReference type="PRINTS" id="PR01071">
    <property type="entry name" value="ACOABIOTINCC"/>
</dbReference>
<evidence type="ECO:0000259" key="5">
    <source>
        <dbReference type="PROSITE" id="PS50968"/>
    </source>
</evidence>
<dbReference type="GO" id="GO:0009317">
    <property type="term" value="C:acetyl-CoA carboxylase complex"/>
    <property type="evidence" value="ECO:0007669"/>
    <property type="project" value="InterPro"/>
</dbReference>
<dbReference type="InterPro" id="IPR011053">
    <property type="entry name" value="Single_hybrid_motif"/>
</dbReference>
<feature type="domain" description="Lipoyl-binding" evidence="5">
    <location>
        <begin position="85"/>
        <end position="161"/>
    </location>
</feature>
<evidence type="ECO:0000256" key="4">
    <source>
        <dbReference type="SAM" id="MobiDB-lite"/>
    </source>
</evidence>
<proteinExistence type="predicted"/>
<dbReference type="CDD" id="cd06850">
    <property type="entry name" value="biotinyl_domain"/>
    <property type="match status" value="1"/>
</dbReference>
<evidence type="ECO:0000256" key="1">
    <source>
        <dbReference type="ARBA" id="ARBA00017562"/>
    </source>
</evidence>
<keyword evidence="3" id="KW-0444">Lipid biosynthesis</keyword>
<evidence type="ECO:0000256" key="3">
    <source>
        <dbReference type="RuleBase" id="RU364072"/>
    </source>
</evidence>
<dbReference type="PROSITE" id="PS50968">
    <property type="entry name" value="BIOTINYL_LIPOYL"/>
    <property type="match status" value="1"/>
</dbReference>
<dbReference type="NCBIfam" id="TIGR00531">
    <property type="entry name" value="BCCP"/>
    <property type="match status" value="1"/>
</dbReference>